<proteinExistence type="predicted"/>
<evidence type="ECO:0000313" key="2">
    <source>
        <dbReference type="Proteomes" id="UP000002979"/>
    </source>
</evidence>
<accession>A4EAK8</accession>
<dbReference type="AlphaFoldDB" id="A4EAK8"/>
<sequence length="110" mass="12608">MVEHVLHAEPVVDHDGCDKRNRGAHQKVKVKQLDERNEHAPVDAKGDKTHDSELEELLGMRLCQCLAHVITSNALMNRAEDTLELLQGKRKVFAKNYTNSPNFQELIRKR</sequence>
<name>A4EAK8_COLAA</name>
<comment type="caution">
    <text evidence="1">The sequence shown here is derived from an EMBL/GenBank/DDBJ whole genome shotgun (WGS) entry which is preliminary data.</text>
</comment>
<evidence type="ECO:0000313" key="1">
    <source>
        <dbReference type="EMBL" id="EBA39530.1"/>
    </source>
</evidence>
<dbReference type="Proteomes" id="UP000002979">
    <property type="component" value="Unassembled WGS sequence"/>
</dbReference>
<dbReference type="EMBL" id="AAVN02000005">
    <property type="protein sequence ID" value="EBA39530.1"/>
    <property type="molecule type" value="Genomic_DNA"/>
</dbReference>
<reference evidence="1 2" key="1">
    <citation type="submission" date="2007-01" db="EMBL/GenBank/DDBJ databases">
        <title>Draft genome sequence of Collinsella aerofaciens (ATCC 25986).</title>
        <authorList>
            <person name="Sudarsanam P."/>
            <person name="Ley R."/>
            <person name="Guruge J."/>
            <person name="Turnbaugh P.J."/>
            <person name="Mahowald M."/>
            <person name="Liep D."/>
            <person name="Gordon J."/>
        </authorList>
    </citation>
    <scope>NUCLEOTIDE SEQUENCE [LARGE SCALE GENOMIC DNA]</scope>
    <source>
        <strain evidence="2">ATCC 25986 / DSM 3979 / JCM 10188 / KCTC 3647 / NCTC 11838 / VPI 1003</strain>
    </source>
</reference>
<reference evidence="1 2" key="2">
    <citation type="submission" date="2007-04" db="EMBL/GenBank/DDBJ databases">
        <authorList>
            <person name="Fulton L."/>
            <person name="Clifton S."/>
            <person name="Fulton B."/>
            <person name="Xu J."/>
            <person name="Minx P."/>
            <person name="Mardis E.R."/>
            <person name="Wilson R.K."/>
        </authorList>
    </citation>
    <scope>NUCLEOTIDE SEQUENCE [LARGE SCALE GENOMIC DNA]</scope>
    <source>
        <strain evidence="2">ATCC 25986 / DSM 3979 / JCM 10188 / KCTC 3647 / NCTC 11838 / VPI 1003</strain>
    </source>
</reference>
<protein>
    <submittedName>
        <fullName evidence="1">Uncharacterized protein</fullName>
    </submittedName>
</protein>
<organism evidence="1 2">
    <name type="scientific">Collinsella aerofaciens (strain ATCC 25986 / DSM 3979 / JCM 10188 / KCTC 3647 / NCTC 11838 / VPI 1003)</name>
    <dbReference type="NCBI Taxonomy" id="411903"/>
    <lineage>
        <taxon>Bacteria</taxon>
        <taxon>Bacillati</taxon>
        <taxon>Actinomycetota</taxon>
        <taxon>Coriobacteriia</taxon>
        <taxon>Coriobacteriales</taxon>
        <taxon>Coriobacteriaceae</taxon>
        <taxon>Collinsella</taxon>
    </lineage>
</organism>
<gene>
    <name evidence="1" type="ORF">COLAER_01465</name>
</gene>